<reference evidence="1 2" key="1">
    <citation type="submission" date="2018-03" db="EMBL/GenBank/DDBJ databases">
        <title>The ancient ancestry and fast evolution of plastids.</title>
        <authorList>
            <person name="Moore K.R."/>
            <person name="Magnabosco C."/>
            <person name="Momper L."/>
            <person name="Gold D.A."/>
            <person name="Bosak T."/>
            <person name="Fournier G.P."/>
        </authorList>
    </citation>
    <scope>NUCLEOTIDE SEQUENCE [LARGE SCALE GENOMIC DNA]</scope>
    <source>
        <strain evidence="1 2">CCALA 016</strain>
    </source>
</reference>
<accession>A0A2T1M1E2</accession>
<sequence>MTQFIDPLKQQTNNDELILHKSFEDDAWLDSELSQLDEYEPYDWGNLDPLTLGKAVMYIPEVGFIIEGD</sequence>
<dbReference type="RefSeq" id="WP_106455927.1">
    <property type="nucleotide sequence ID" value="NZ_PXOH01000004.1"/>
</dbReference>
<name>A0A2T1M1E2_9CHRO</name>
<evidence type="ECO:0000313" key="2">
    <source>
        <dbReference type="Proteomes" id="UP000239001"/>
    </source>
</evidence>
<dbReference type="EMBL" id="PXOH01000004">
    <property type="protein sequence ID" value="PSF38484.1"/>
    <property type="molecule type" value="Genomic_DNA"/>
</dbReference>
<dbReference type="AlphaFoldDB" id="A0A2T1M1E2"/>
<dbReference type="Proteomes" id="UP000239001">
    <property type="component" value="Unassembled WGS sequence"/>
</dbReference>
<keyword evidence="2" id="KW-1185">Reference proteome</keyword>
<organism evidence="1 2">
    <name type="scientific">Aphanothece hegewaldii CCALA 016</name>
    <dbReference type="NCBI Taxonomy" id="2107694"/>
    <lineage>
        <taxon>Bacteria</taxon>
        <taxon>Bacillati</taxon>
        <taxon>Cyanobacteriota</taxon>
        <taxon>Cyanophyceae</taxon>
        <taxon>Oscillatoriophycideae</taxon>
        <taxon>Chroococcales</taxon>
        <taxon>Aphanothecaceae</taxon>
        <taxon>Aphanothece</taxon>
    </lineage>
</organism>
<gene>
    <name evidence="1" type="ORF">C7H19_05730</name>
</gene>
<reference evidence="1 2" key="2">
    <citation type="submission" date="2018-03" db="EMBL/GenBank/DDBJ databases">
        <authorList>
            <person name="Keele B.F."/>
        </authorList>
    </citation>
    <scope>NUCLEOTIDE SEQUENCE [LARGE SCALE GENOMIC DNA]</scope>
    <source>
        <strain evidence="1 2">CCALA 016</strain>
    </source>
</reference>
<evidence type="ECO:0000313" key="1">
    <source>
        <dbReference type="EMBL" id="PSF38484.1"/>
    </source>
</evidence>
<protein>
    <submittedName>
        <fullName evidence="1">Uncharacterized protein</fullName>
    </submittedName>
</protein>
<dbReference type="OrthoDB" id="532424at2"/>
<comment type="caution">
    <text evidence="1">The sequence shown here is derived from an EMBL/GenBank/DDBJ whole genome shotgun (WGS) entry which is preliminary data.</text>
</comment>
<proteinExistence type="predicted"/>